<protein>
    <submittedName>
        <fullName evidence="2">Alpha/beta hydrolase</fullName>
    </submittedName>
</protein>
<reference evidence="3" key="1">
    <citation type="submission" date="2018-06" db="EMBL/GenBank/DDBJ databases">
        <authorList>
            <person name="Khan S.A."/>
        </authorList>
    </citation>
    <scope>NUCLEOTIDE SEQUENCE [LARGE SCALE GENOMIC DNA]</scope>
    <source>
        <strain evidence="3">DB-1506</strain>
    </source>
</reference>
<keyword evidence="3" id="KW-1185">Reference proteome</keyword>
<dbReference type="InterPro" id="IPR051044">
    <property type="entry name" value="MAG_DAG_Lipase"/>
</dbReference>
<evidence type="ECO:0000313" key="2">
    <source>
        <dbReference type="EMBL" id="RAI54061.1"/>
    </source>
</evidence>
<dbReference type="Gene3D" id="3.40.50.1820">
    <property type="entry name" value="alpha/beta hydrolase"/>
    <property type="match status" value="1"/>
</dbReference>
<dbReference type="InterPro" id="IPR000073">
    <property type="entry name" value="AB_hydrolase_1"/>
</dbReference>
<accession>A0A327LTL9</accession>
<sequence>MTAGASASMRGAMRRRRLAALGLGSLGAALCGCTPVVIPAGPPTGESRLDGQTFVMADGARLPVQAWLPAAAPRAVLVGLHGFGDYSRNAFELPAPAFTAAGIALYAYDQRGFGAAPHRGFWPGTATLVADCHAVTRLVAARHPSLPVFLMGESMGAAVVLVAAQAPGAPPVQGCILLAPGIRGRASMSGFSRTTLEIASRLIPAVGFSGAAPGFSPSDNQEALRRWSRDPLTAKEYRVDFVYGLVELMDQALQAAATFTGPALLLYGAHDRIVPKAPMRRLLETLPQRPSLCIAYYREGHHLLLRDLDRATVIHDLLAWMADPAAPLPSQADLAAAAWLAKRDEDG</sequence>
<dbReference type="Pfam" id="PF12146">
    <property type="entry name" value="Hydrolase_4"/>
    <property type="match status" value="1"/>
</dbReference>
<dbReference type="PRINTS" id="PR00111">
    <property type="entry name" value="ABHYDROLASE"/>
</dbReference>
<name>A0A327LTL9_9PROT</name>
<dbReference type="PANTHER" id="PTHR11614">
    <property type="entry name" value="PHOSPHOLIPASE-RELATED"/>
    <property type="match status" value="1"/>
</dbReference>
<evidence type="ECO:0000259" key="1">
    <source>
        <dbReference type="Pfam" id="PF12146"/>
    </source>
</evidence>
<dbReference type="InterPro" id="IPR029058">
    <property type="entry name" value="AB_hydrolase_fold"/>
</dbReference>
<comment type="caution">
    <text evidence="2">The sequence shown here is derived from an EMBL/GenBank/DDBJ whole genome shotgun (WGS) entry which is preliminary data.</text>
</comment>
<dbReference type="Proteomes" id="UP000249065">
    <property type="component" value="Unassembled WGS sequence"/>
</dbReference>
<proteinExistence type="predicted"/>
<organism evidence="2 3">
    <name type="scientific">Roseicella frigidaeris</name>
    <dbReference type="NCBI Taxonomy" id="2230885"/>
    <lineage>
        <taxon>Bacteria</taxon>
        <taxon>Pseudomonadati</taxon>
        <taxon>Pseudomonadota</taxon>
        <taxon>Alphaproteobacteria</taxon>
        <taxon>Acetobacterales</taxon>
        <taxon>Roseomonadaceae</taxon>
        <taxon>Roseicella</taxon>
    </lineage>
</organism>
<dbReference type="AlphaFoldDB" id="A0A327LTL9"/>
<dbReference type="InterPro" id="IPR022742">
    <property type="entry name" value="Hydrolase_4"/>
</dbReference>
<dbReference type="SUPFAM" id="SSF53474">
    <property type="entry name" value="alpha/beta-Hydrolases"/>
    <property type="match status" value="1"/>
</dbReference>
<feature type="domain" description="Serine aminopeptidase S33" evidence="1">
    <location>
        <begin position="72"/>
        <end position="309"/>
    </location>
</feature>
<dbReference type="GO" id="GO:0016787">
    <property type="term" value="F:hydrolase activity"/>
    <property type="evidence" value="ECO:0007669"/>
    <property type="project" value="UniProtKB-KW"/>
</dbReference>
<gene>
    <name evidence="2" type="ORF">DOO78_26675</name>
</gene>
<keyword evidence="2" id="KW-0378">Hydrolase</keyword>
<dbReference type="OrthoDB" id="9806902at2"/>
<evidence type="ECO:0000313" key="3">
    <source>
        <dbReference type="Proteomes" id="UP000249065"/>
    </source>
</evidence>
<dbReference type="EMBL" id="QLIX01000068">
    <property type="protein sequence ID" value="RAI54061.1"/>
    <property type="molecule type" value="Genomic_DNA"/>
</dbReference>